<reference evidence="1 4" key="2">
    <citation type="submission" date="2018-10" db="EMBL/GenBank/DDBJ databases">
        <title>Sequencing the genomes of 1000 actinobacteria strains.</title>
        <authorList>
            <person name="Klenk H.-P."/>
        </authorList>
    </citation>
    <scope>NUCLEOTIDE SEQUENCE [LARGE SCALE GENOMIC DNA]</scope>
    <source>
        <strain evidence="1 4">DSM 45119</strain>
    </source>
</reference>
<reference evidence="2 3" key="1">
    <citation type="submission" date="2016-10" db="EMBL/GenBank/DDBJ databases">
        <authorList>
            <person name="de Groot N.N."/>
        </authorList>
    </citation>
    <scope>NUCLEOTIDE SEQUENCE [LARGE SCALE GENOMIC DNA]</scope>
    <source>
        <strain evidence="2 3">CPCC 201259</strain>
    </source>
</reference>
<dbReference type="RefSeq" id="WP_093155260.1">
    <property type="nucleotide sequence ID" value="NZ_FOUP01000008.1"/>
</dbReference>
<dbReference type="Proteomes" id="UP000199398">
    <property type="component" value="Unassembled WGS sequence"/>
</dbReference>
<evidence type="ECO:0000313" key="4">
    <source>
        <dbReference type="Proteomes" id="UP000270697"/>
    </source>
</evidence>
<accession>A0A1I5DQM4</accession>
<name>A0A1I5DQM4_9PSEU</name>
<dbReference type="STRING" id="455193.SAMN05421805_108216"/>
<dbReference type="AlphaFoldDB" id="A0A1I5DQM4"/>
<sequence length="119" mass="12956">MSQPQDGTRLPCASRRSPSTVEELAGNAERLHAQPLSDAQERTLEELRTEVNALFEGEAKALIATLGPVEIEAVRKTDCQCSTKSDYCWMGCVPSDDCRRVSGCGTGWAYTCNGWCEGP</sequence>
<organism evidence="2 3">
    <name type="scientific">Saccharopolyspora antimicrobica</name>
    <dbReference type="NCBI Taxonomy" id="455193"/>
    <lineage>
        <taxon>Bacteria</taxon>
        <taxon>Bacillati</taxon>
        <taxon>Actinomycetota</taxon>
        <taxon>Actinomycetes</taxon>
        <taxon>Pseudonocardiales</taxon>
        <taxon>Pseudonocardiaceae</taxon>
        <taxon>Saccharopolyspora</taxon>
    </lineage>
</organism>
<protein>
    <submittedName>
        <fullName evidence="2">Uncharacterized protein</fullName>
    </submittedName>
</protein>
<dbReference type="Proteomes" id="UP000270697">
    <property type="component" value="Unassembled WGS sequence"/>
</dbReference>
<evidence type="ECO:0000313" key="3">
    <source>
        <dbReference type="Proteomes" id="UP000199398"/>
    </source>
</evidence>
<evidence type="ECO:0000313" key="2">
    <source>
        <dbReference type="EMBL" id="SFO01081.1"/>
    </source>
</evidence>
<dbReference type="EMBL" id="FOUP01000008">
    <property type="protein sequence ID" value="SFO01081.1"/>
    <property type="molecule type" value="Genomic_DNA"/>
</dbReference>
<gene>
    <name evidence="1" type="ORF">ATL45_3374</name>
    <name evidence="2" type="ORF">SAMN05421805_108216</name>
</gene>
<keyword evidence="4" id="KW-1185">Reference proteome</keyword>
<dbReference type="EMBL" id="RBXX01000002">
    <property type="protein sequence ID" value="RKT85038.1"/>
    <property type="molecule type" value="Genomic_DNA"/>
</dbReference>
<proteinExistence type="predicted"/>
<evidence type="ECO:0000313" key="1">
    <source>
        <dbReference type="EMBL" id="RKT85038.1"/>
    </source>
</evidence>
<dbReference type="NCBIfam" id="NF033852">
    <property type="entry name" value="fulvocin_rel"/>
    <property type="match status" value="1"/>
</dbReference>